<dbReference type="InterPro" id="IPR039536">
    <property type="entry name" value="TetR_C_Proteobacteria"/>
</dbReference>
<dbReference type="InterPro" id="IPR050109">
    <property type="entry name" value="HTH-type_TetR-like_transc_reg"/>
</dbReference>
<dbReference type="Gene3D" id="1.10.357.10">
    <property type="entry name" value="Tetracycline Repressor, domain 2"/>
    <property type="match status" value="1"/>
</dbReference>
<dbReference type="InterPro" id="IPR001647">
    <property type="entry name" value="HTH_TetR"/>
</dbReference>
<feature type="domain" description="HTH tetR-type" evidence="6">
    <location>
        <begin position="32"/>
        <end position="92"/>
    </location>
</feature>
<dbReference type="SUPFAM" id="SSF48498">
    <property type="entry name" value="Tetracyclin repressor-like, C-terminal domain"/>
    <property type="match status" value="1"/>
</dbReference>
<evidence type="ECO:0000256" key="3">
    <source>
        <dbReference type="ARBA" id="ARBA00023163"/>
    </source>
</evidence>
<keyword evidence="3" id="KW-0804">Transcription</keyword>
<dbReference type="EMBL" id="CP159578">
    <property type="protein sequence ID" value="XCJ80149.1"/>
    <property type="molecule type" value="Genomic_DNA"/>
</dbReference>
<dbReference type="GO" id="GO:0000976">
    <property type="term" value="F:transcription cis-regulatory region binding"/>
    <property type="evidence" value="ECO:0007669"/>
    <property type="project" value="TreeGrafter"/>
</dbReference>
<dbReference type="RefSeq" id="WP_353980990.1">
    <property type="nucleotide sequence ID" value="NZ_CP159578.1"/>
</dbReference>
<evidence type="ECO:0000256" key="4">
    <source>
        <dbReference type="PROSITE-ProRule" id="PRU00335"/>
    </source>
</evidence>
<dbReference type="AlphaFoldDB" id="A0AB74UFL0"/>
<dbReference type="InterPro" id="IPR036271">
    <property type="entry name" value="Tet_transcr_reg_TetR-rel_C_sf"/>
</dbReference>
<evidence type="ECO:0000256" key="2">
    <source>
        <dbReference type="ARBA" id="ARBA00023125"/>
    </source>
</evidence>
<dbReference type="FunFam" id="1.10.10.60:FF:000141">
    <property type="entry name" value="TetR family transcriptional regulator"/>
    <property type="match status" value="1"/>
</dbReference>
<dbReference type="InterPro" id="IPR009057">
    <property type="entry name" value="Homeodomain-like_sf"/>
</dbReference>
<dbReference type="PANTHER" id="PTHR30055">
    <property type="entry name" value="HTH-TYPE TRANSCRIPTIONAL REGULATOR RUTR"/>
    <property type="match status" value="1"/>
</dbReference>
<dbReference type="PROSITE" id="PS50977">
    <property type="entry name" value="HTH_TETR_2"/>
    <property type="match status" value="1"/>
</dbReference>
<evidence type="ECO:0000256" key="1">
    <source>
        <dbReference type="ARBA" id="ARBA00023015"/>
    </source>
</evidence>
<feature type="region of interest" description="Disordered" evidence="5">
    <location>
        <begin position="1"/>
        <end position="30"/>
    </location>
</feature>
<feature type="DNA-binding region" description="H-T-H motif" evidence="4">
    <location>
        <begin position="55"/>
        <end position="74"/>
    </location>
</feature>
<evidence type="ECO:0000256" key="5">
    <source>
        <dbReference type="SAM" id="MobiDB-lite"/>
    </source>
</evidence>
<dbReference type="Gene3D" id="1.10.10.60">
    <property type="entry name" value="Homeodomain-like"/>
    <property type="match status" value="1"/>
</dbReference>
<keyword evidence="1" id="KW-0805">Transcription regulation</keyword>
<accession>A0AB74UFL0</accession>
<dbReference type="SUPFAM" id="SSF46689">
    <property type="entry name" value="Homeodomain-like"/>
    <property type="match status" value="1"/>
</dbReference>
<evidence type="ECO:0000313" key="7">
    <source>
        <dbReference type="EMBL" id="XCJ80149.1"/>
    </source>
</evidence>
<keyword evidence="2 4" id="KW-0238">DNA-binding</keyword>
<sequence>MHPPFTLTEATASAMPSPDAPRPLTPTTERGLKRRDALMDAAQKLFLEQGYGQVSVNDIVAEAGGSLSTLYRHFGSKEGLFQAMIERRSHHLYEALSAEGVDGLSVEQALQRLGVTLLIKVIDGETLGIYREVVAESPRQPELGQLFYAAGPGRVRQALAAYLARQMRAGRLPQSDAVELAGIFLGSVLGELHLNQLLQLESPPSQAAIEQRVARCVSLFVGGLRYPEA</sequence>
<proteinExistence type="predicted"/>
<protein>
    <submittedName>
        <fullName evidence="7">TetR/AcrR family transcriptional regulator</fullName>
    </submittedName>
</protein>
<reference evidence="7" key="1">
    <citation type="submission" date="2024-06" db="EMBL/GenBank/DDBJ databases">
        <title>Complete genome of Salinicola endophyticus HNIBRBA4755.</title>
        <authorList>
            <person name="Shin S.Y."/>
            <person name="Kang H."/>
            <person name="Song J."/>
        </authorList>
    </citation>
    <scope>NUCLEOTIDE SEQUENCE</scope>
    <source>
        <strain evidence="7">HNIBRBA4755</strain>
    </source>
</reference>
<dbReference type="PANTHER" id="PTHR30055:SF146">
    <property type="entry name" value="HTH-TYPE TRANSCRIPTIONAL DUAL REGULATOR CECR"/>
    <property type="match status" value="1"/>
</dbReference>
<evidence type="ECO:0000259" key="6">
    <source>
        <dbReference type="PROSITE" id="PS50977"/>
    </source>
</evidence>
<dbReference type="GO" id="GO:0003700">
    <property type="term" value="F:DNA-binding transcription factor activity"/>
    <property type="evidence" value="ECO:0007669"/>
    <property type="project" value="TreeGrafter"/>
</dbReference>
<gene>
    <name evidence="7" type="ORF">ABV408_02965</name>
</gene>
<dbReference type="Pfam" id="PF00440">
    <property type="entry name" value="TetR_N"/>
    <property type="match status" value="1"/>
</dbReference>
<organism evidence="7">
    <name type="scientific">Salinicola endophyticus</name>
    <dbReference type="NCBI Taxonomy" id="1949083"/>
    <lineage>
        <taxon>Bacteria</taxon>
        <taxon>Pseudomonadati</taxon>
        <taxon>Pseudomonadota</taxon>
        <taxon>Gammaproteobacteria</taxon>
        <taxon>Oceanospirillales</taxon>
        <taxon>Halomonadaceae</taxon>
        <taxon>Salinicola</taxon>
    </lineage>
</organism>
<dbReference type="Pfam" id="PF14246">
    <property type="entry name" value="TetR_C_7"/>
    <property type="match status" value="1"/>
</dbReference>
<name>A0AB74UFL0_9GAMM</name>
<dbReference type="PRINTS" id="PR00455">
    <property type="entry name" value="HTHTETR"/>
</dbReference>